<comment type="caution">
    <text evidence="16">The sequence shown here is derived from an EMBL/GenBank/DDBJ whole genome shotgun (WGS) entry which is preliminary data.</text>
</comment>
<evidence type="ECO:0000256" key="10">
    <source>
        <dbReference type="ARBA" id="ARBA00023315"/>
    </source>
</evidence>
<feature type="transmembrane region" description="Helical" evidence="13">
    <location>
        <begin position="558"/>
        <end position="577"/>
    </location>
</feature>
<feature type="transmembrane region" description="Helical" evidence="13">
    <location>
        <begin position="526"/>
        <end position="546"/>
    </location>
</feature>
<dbReference type="PANTHER" id="PTHR24161:SF85">
    <property type="entry name" value="PALMITOYLTRANSFERASE HIP14"/>
    <property type="match status" value="1"/>
</dbReference>
<keyword evidence="17" id="KW-1185">Reference proteome</keyword>
<name>A0A9P8QCY1_WICPI</name>
<dbReference type="SUPFAM" id="SSF48403">
    <property type="entry name" value="Ankyrin repeat"/>
    <property type="match status" value="1"/>
</dbReference>
<dbReference type="Proteomes" id="UP000774326">
    <property type="component" value="Unassembled WGS sequence"/>
</dbReference>
<dbReference type="AlphaFoldDB" id="A0A9P8QCY1"/>
<feature type="repeat" description="ANK" evidence="12">
    <location>
        <begin position="260"/>
        <end position="292"/>
    </location>
</feature>
<dbReference type="PROSITE" id="PS50088">
    <property type="entry name" value="ANK_REPEAT"/>
    <property type="match status" value="4"/>
</dbReference>
<dbReference type="OrthoDB" id="6781668at2759"/>
<feature type="transmembrane region" description="Helical" evidence="13">
    <location>
        <begin position="357"/>
        <end position="377"/>
    </location>
</feature>
<evidence type="ECO:0000256" key="4">
    <source>
        <dbReference type="ARBA" id="ARBA00022737"/>
    </source>
</evidence>
<evidence type="ECO:0000256" key="2">
    <source>
        <dbReference type="ARBA" id="ARBA00010104"/>
    </source>
</evidence>
<keyword evidence="3 13" id="KW-0812">Transmembrane</keyword>
<gene>
    <name evidence="16" type="ORF">WICPIJ_001750</name>
</gene>
<feature type="repeat" description="ANK" evidence="12">
    <location>
        <begin position="156"/>
        <end position="180"/>
    </location>
</feature>
<protein>
    <recommendedName>
        <fullName evidence="13">Palmitoyltransferase</fullName>
        <ecNumber evidence="13">2.3.1.225</ecNumber>
    </recommendedName>
</protein>
<dbReference type="SMART" id="SM00248">
    <property type="entry name" value="ANK"/>
    <property type="match status" value="5"/>
</dbReference>
<reference evidence="16" key="1">
    <citation type="journal article" date="2021" name="Open Biol.">
        <title>Shared evolutionary footprints suggest mitochondrial oxidative damage underlies multiple complex I losses in fungi.</title>
        <authorList>
            <person name="Schikora-Tamarit M.A."/>
            <person name="Marcet-Houben M."/>
            <person name="Nosek J."/>
            <person name="Gabaldon T."/>
        </authorList>
    </citation>
    <scope>NUCLEOTIDE SEQUENCE</scope>
    <source>
        <strain evidence="16">CBS2887</strain>
    </source>
</reference>
<feature type="repeat" description="ANK" evidence="12">
    <location>
        <begin position="122"/>
        <end position="154"/>
    </location>
</feature>
<evidence type="ECO:0000313" key="16">
    <source>
        <dbReference type="EMBL" id="KAH3687267.1"/>
    </source>
</evidence>
<dbReference type="InterPro" id="IPR001594">
    <property type="entry name" value="Palmitoyltrfase_DHHC"/>
</dbReference>
<feature type="repeat" description="ANK" evidence="12">
    <location>
        <begin position="227"/>
        <end position="259"/>
    </location>
</feature>
<evidence type="ECO:0000256" key="11">
    <source>
        <dbReference type="ARBA" id="ARBA00048048"/>
    </source>
</evidence>
<keyword evidence="7 13" id="KW-0472">Membrane</keyword>
<evidence type="ECO:0000256" key="5">
    <source>
        <dbReference type="ARBA" id="ARBA00022989"/>
    </source>
</evidence>
<feature type="transmembrane region" description="Helical" evidence="13">
    <location>
        <begin position="424"/>
        <end position="445"/>
    </location>
</feature>
<keyword evidence="13" id="KW-0808">Transferase</keyword>
<evidence type="ECO:0000256" key="13">
    <source>
        <dbReference type="RuleBase" id="RU079119"/>
    </source>
</evidence>
<evidence type="ECO:0000256" key="3">
    <source>
        <dbReference type="ARBA" id="ARBA00022692"/>
    </source>
</evidence>
<evidence type="ECO:0000256" key="12">
    <source>
        <dbReference type="PROSITE-ProRule" id="PRU00023"/>
    </source>
</evidence>
<dbReference type="Pfam" id="PF01529">
    <property type="entry name" value="DHHC"/>
    <property type="match status" value="1"/>
</dbReference>
<reference evidence="16" key="2">
    <citation type="submission" date="2021-01" db="EMBL/GenBank/DDBJ databases">
        <authorList>
            <person name="Schikora-Tamarit M.A."/>
        </authorList>
    </citation>
    <scope>NUCLEOTIDE SEQUENCE</scope>
    <source>
        <strain evidence="16">CBS2887</strain>
    </source>
</reference>
<dbReference type="EC" id="2.3.1.225" evidence="13"/>
<dbReference type="InterPro" id="IPR002110">
    <property type="entry name" value="Ankyrin_rpt"/>
</dbReference>
<dbReference type="PROSITE" id="PS50297">
    <property type="entry name" value="ANK_REP_REGION"/>
    <property type="match status" value="4"/>
</dbReference>
<evidence type="ECO:0000256" key="8">
    <source>
        <dbReference type="ARBA" id="ARBA00023139"/>
    </source>
</evidence>
<evidence type="ECO:0000313" key="17">
    <source>
        <dbReference type="Proteomes" id="UP000774326"/>
    </source>
</evidence>
<comment type="catalytic activity">
    <reaction evidence="11 13">
        <text>L-cysteinyl-[protein] + hexadecanoyl-CoA = S-hexadecanoyl-L-cysteinyl-[protein] + CoA</text>
        <dbReference type="Rhea" id="RHEA:36683"/>
        <dbReference type="Rhea" id="RHEA-COMP:10131"/>
        <dbReference type="Rhea" id="RHEA-COMP:11032"/>
        <dbReference type="ChEBI" id="CHEBI:29950"/>
        <dbReference type="ChEBI" id="CHEBI:57287"/>
        <dbReference type="ChEBI" id="CHEBI:57379"/>
        <dbReference type="ChEBI" id="CHEBI:74151"/>
        <dbReference type="EC" id="2.3.1.225"/>
    </reaction>
</comment>
<dbReference type="EMBL" id="JAEUBG010000875">
    <property type="protein sequence ID" value="KAH3687267.1"/>
    <property type="molecule type" value="Genomic_DNA"/>
</dbReference>
<organism evidence="16 17">
    <name type="scientific">Wickerhamomyces pijperi</name>
    <name type="common">Yeast</name>
    <name type="synonym">Pichia pijperi</name>
    <dbReference type="NCBI Taxonomy" id="599730"/>
    <lineage>
        <taxon>Eukaryota</taxon>
        <taxon>Fungi</taxon>
        <taxon>Dikarya</taxon>
        <taxon>Ascomycota</taxon>
        <taxon>Saccharomycotina</taxon>
        <taxon>Saccharomycetes</taxon>
        <taxon>Phaffomycetales</taxon>
        <taxon>Wickerhamomycetaceae</taxon>
        <taxon>Wickerhamomyces</taxon>
    </lineage>
</organism>
<evidence type="ECO:0000256" key="14">
    <source>
        <dbReference type="SAM" id="MobiDB-lite"/>
    </source>
</evidence>
<feature type="region of interest" description="Disordered" evidence="14">
    <location>
        <begin position="609"/>
        <end position="630"/>
    </location>
</feature>
<feature type="domain" description="Palmitoyltransferase DHHC" evidence="15">
    <location>
        <begin position="479"/>
        <end position="593"/>
    </location>
</feature>
<keyword evidence="8" id="KW-0564">Palmitate</keyword>
<feature type="compositionally biased region" description="Low complexity" evidence="14">
    <location>
        <begin position="619"/>
        <end position="629"/>
    </location>
</feature>
<comment type="subcellular location">
    <subcellularLocation>
        <location evidence="1">Membrane</location>
        <topology evidence="1">Multi-pass membrane protein</topology>
    </subcellularLocation>
</comment>
<evidence type="ECO:0000256" key="7">
    <source>
        <dbReference type="ARBA" id="ARBA00023136"/>
    </source>
</evidence>
<sequence length="731" mass="82786">MTDSENSDPLQVATPLLTDQPAIEQASETDVKKNTSKVSSLEEYELPSVPANDQQKPEPEPEPEQETPPSPSSLLPSETILQQENDILITKYCTACQLGDLPTVIQMIESQVIELGEDIDNNNVSGLHWASINNRLSVVKYLISKGVEVDRIGGELNATPLHWACRYGLVYIVDYLIREGGADPTIVDSQGFNCLHLAINSSNIMLVIYVLNCLNEQIQDVDCVDPNDRTALHWAAYQGDYLSVEILLKHQASVKKLDSQGFTPLHWSLIRGSKECIKKLIEEGSDIRARTNDGKDCFDIAKDMNTTLILTQALYECGFDELGNPLGKYLTNDMGKIVTFLYPYLVLGLLFQSLSQLGFVPTLILLLIGGFATVKLFQRVIFPSYVLTTSNSPVFKSPLLAGVFSGTSFWIIVVWMWVLLPYTFLNHPLLNLVFLIMTCSTLYCFQRSMFRDPGIIEPITSTEEIQGNIRHLLATGNYDSKSFCIHTFILKPLRCKFSHFYQKCVARFDHSCPWVYNDIGLRNHKVFMFFVVSLWIDIAVYLTLVWDYYSDMLVQGFMLYLSIWASFQFVWVSFLLITQLVQISKGVTTLELSNFAKSDSNGNGNNYYSSVPSDLNTEQPQQGQQSQQQSHKKKWYSTICVLTGLDQFILTLRQSLGMKNGSQQYNQLQTDYGLKQNCIDFWFATGDSDLKFRNLWKLPIKGESNLNGVKVDYYKLFELPEKSITYGNDVV</sequence>
<keyword evidence="4" id="KW-0677">Repeat</keyword>
<keyword evidence="6 12" id="KW-0040">ANK repeat</keyword>
<dbReference type="GO" id="GO:0019706">
    <property type="term" value="F:protein-cysteine S-palmitoyltransferase activity"/>
    <property type="evidence" value="ECO:0007669"/>
    <property type="project" value="UniProtKB-EC"/>
</dbReference>
<evidence type="ECO:0000256" key="6">
    <source>
        <dbReference type="ARBA" id="ARBA00023043"/>
    </source>
</evidence>
<dbReference type="Pfam" id="PF13637">
    <property type="entry name" value="Ank_4"/>
    <property type="match status" value="1"/>
</dbReference>
<dbReference type="Pfam" id="PF12796">
    <property type="entry name" value="Ank_2"/>
    <property type="match status" value="1"/>
</dbReference>
<feature type="transmembrane region" description="Helical" evidence="13">
    <location>
        <begin position="398"/>
        <end position="418"/>
    </location>
</feature>
<evidence type="ECO:0000256" key="1">
    <source>
        <dbReference type="ARBA" id="ARBA00004141"/>
    </source>
</evidence>
<dbReference type="PANTHER" id="PTHR24161">
    <property type="entry name" value="ANK_REP_REGION DOMAIN-CONTAINING PROTEIN-RELATED"/>
    <property type="match status" value="1"/>
</dbReference>
<keyword evidence="10 13" id="KW-0012">Acyltransferase</keyword>
<feature type="region of interest" description="Disordered" evidence="14">
    <location>
        <begin position="1"/>
        <end position="76"/>
    </location>
</feature>
<dbReference type="GO" id="GO:0016020">
    <property type="term" value="C:membrane"/>
    <property type="evidence" value="ECO:0007669"/>
    <property type="project" value="UniProtKB-SubCell"/>
</dbReference>
<comment type="domain">
    <text evidence="13">The DHHC domain is required for palmitoyltransferase activity.</text>
</comment>
<evidence type="ECO:0000259" key="15">
    <source>
        <dbReference type="Pfam" id="PF01529"/>
    </source>
</evidence>
<evidence type="ECO:0000256" key="9">
    <source>
        <dbReference type="ARBA" id="ARBA00023288"/>
    </source>
</evidence>
<comment type="similarity">
    <text evidence="2">Belongs to the DHHC palmitoyltransferase family. AKR/ZDHHC17 subfamily.</text>
</comment>
<accession>A0A9P8QCY1</accession>
<dbReference type="Gene3D" id="1.25.40.20">
    <property type="entry name" value="Ankyrin repeat-containing domain"/>
    <property type="match status" value="1"/>
</dbReference>
<dbReference type="InterPro" id="IPR036770">
    <property type="entry name" value="Ankyrin_rpt-contain_sf"/>
</dbReference>
<proteinExistence type="inferred from homology"/>
<keyword evidence="5 13" id="KW-1133">Transmembrane helix</keyword>
<dbReference type="PROSITE" id="PS50216">
    <property type="entry name" value="DHHC"/>
    <property type="match status" value="1"/>
</dbReference>
<keyword evidence="9" id="KW-0449">Lipoprotein</keyword>